<dbReference type="Proteomes" id="UP000176037">
    <property type="component" value="Unassembled WGS sequence"/>
</dbReference>
<evidence type="ECO:0000256" key="1">
    <source>
        <dbReference type="ARBA" id="ARBA00003944"/>
    </source>
</evidence>
<dbReference type="STRING" id="1856405.BFC17_13545"/>
<reference evidence="6 7" key="1">
    <citation type="submission" date="2016-09" db="EMBL/GenBank/DDBJ databases">
        <title>Alteromonas lipolytica, a new species isolated from sea water.</title>
        <authorList>
            <person name="Wu Y.-H."/>
            <person name="Cheng H."/>
            <person name="Xu X.-W."/>
        </authorList>
    </citation>
    <scope>NUCLEOTIDE SEQUENCE [LARGE SCALE GENOMIC DNA]</scope>
    <source>
        <strain evidence="6 7">JW12</strain>
    </source>
</reference>
<feature type="domain" description="Flagellar hook-length control protein-like C-terminal" evidence="5">
    <location>
        <begin position="585"/>
        <end position="666"/>
    </location>
</feature>
<feature type="compositionally biased region" description="Polar residues" evidence="4">
    <location>
        <begin position="1"/>
        <end position="11"/>
    </location>
</feature>
<dbReference type="AlphaFoldDB" id="A0A1E8FFA5"/>
<gene>
    <name evidence="6" type="ORF">BFC17_13545</name>
</gene>
<dbReference type="InterPro" id="IPR001635">
    <property type="entry name" value="Flag_hook_Flik"/>
</dbReference>
<evidence type="ECO:0000259" key="5">
    <source>
        <dbReference type="Pfam" id="PF02120"/>
    </source>
</evidence>
<protein>
    <recommendedName>
        <fullName evidence="5">Flagellar hook-length control protein-like C-terminal domain-containing protein</fullName>
    </recommendedName>
</protein>
<dbReference type="Pfam" id="PF02120">
    <property type="entry name" value="Flg_hook"/>
    <property type="match status" value="1"/>
</dbReference>
<dbReference type="PRINTS" id="PR01007">
    <property type="entry name" value="FLGHOOKFLIK"/>
</dbReference>
<dbReference type="InterPro" id="IPR052563">
    <property type="entry name" value="FliK"/>
</dbReference>
<comment type="function">
    <text evidence="1">Controls the length of the flagellar hook.</text>
</comment>
<comment type="caution">
    <text evidence="6">The sequence shown here is derived from an EMBL/GenBank/DDBJ whole genome shotgun (WGS) entry which is preliminary data.</text>
</comment>
<dbReference type="PANTHER" id="PTHR37533:SF2">
    <property type="entry name" value="FLAGELLAR HOOK-LENGTH CONTROL PROTEIN"/>
    <property type="match status" value="1"/>
</dbReference>
<feature type="region of interest" description="Disordered" evidence="4">
    <location>
        <begin position="1"/>
        <end position="38"/>
    </location>
</feature>
<dbReference type="RefSeq" id="WP_070175533.1">
    <property type="nucleotide sequence ID" value="NZ_BMJR01000001.1"/>
</dbReference>
<dbReference type="CDD" id="cd17470">
    <property type="entry name" value="T3SS_Flik_C"/>
    <property type="match status" value="1"/>
</dbReference>
<evidence type="ECO:0000256" key="4">
    <source>
        <dbReference type="SAM" id="MobiDB-lite"/>
    </source>
</evidence>
<dbReference type="GO" id="GO:0009424">
    <property type="term" value="C:bacterial-type flagellum hook"/>
    <property type="evidence" value="ECO:0007669"/>
    <property type="project" value="InterPro"/>
</dbReference>
<evidence type="ECO:0000313" key="6">
    <source>
        <dbReference type="EMBL" id="OFI34615.1"/>
    </source>
</evidence>
<dbReference type="InterPro" id="IPR021136">
    <property type="entry name" value="Flagellar_hook_control-like_C"/>
</dbReference>
<dbReference type="PANTHER" id="PTHR37533">
    <property type="entry name" value="FLAGELLAR HOOK-LENGTH CONTROL PROTEIN"/>
    <property type="match status" value="1"/>
</dbReference>
<dbReference type="GO" id="GO:0044780">
    <property type="term" value="P:bacterial-type flagellum assembly"/>
    <property type="evidence" value="ECO:0007669"/>
    <property type="project" value="InterPro"/>
</dbReference>
<dbReference type="Gene3D" id="3.30.750.140">
    <property type="match status" value="1"/>
</dbReference>
<proteinExistence type="inferred from homology"/>
<feature type="compositionally biased region" description="Low complexity" evidence="4">
    <location>
        <begin position="660"/>
        <end position="675"/>
    </location>
</feature>
<organism evidence="6 7">
    <name type="scientific">Alteromonas lipolytica</name>
    <dbReference type="NCBI Taxonomy" id="1856405"/>
    <lineage>
        <taxon>Bacteria</taxon>
        <taxon>Pseudomonadati</taxon>
        <taxon>Pseudomonadota</taxon>
        <taxon>Gammaproteobacteria</taxon>
        <taxon>Alteromonadales</taxon>
        <taxon>Alteromonadaceae</taxon>
        <taxon>Alteromonas/Salinimonas group</taxon>
        <taxon>Alteromonas</taxon>
    </lineage>
</organism>
<feature type="region of interest" description="Disordered" evidence="4">
    <location>
        <begin position="659"/>
        <end position="694"/>
    </location>
</feature>
<accession>A0A1E8FFA5</accession>
<evidence type="ECO:0000313" key="7">
    <source>
        <dbReference type="Proteomes" id="UP000176037"/>
    </source>
</evidence>
<dbReference type="OrthoDB" id="1792985at2"/>
<feature type="region of interest" description="Disordered" evidence="4">
    <location>
        <begin position="51"/>
        <end position="100"/>
    </location>
</feature>
<sequence>MMQQLATQRSQIAALAESAVQRDSASKSESVLPLGFDSVTPASRDAFADILNRQQDTAAAPVSNKKLPEGQQQEAGMAVGATEQNSAPEQDKNAAESTVDEDSIKVIAEQGSDKPQVLINATEAEVSASTQQITSKADSDEAELPGIPEQLADGVTNPQENALLQTSDLVAGAEDVSFANVETDYLAMVDAIRSLQEKLQQGKSSDATKEASAIANIKNIPDISLADFTSGDAAVAAPEEVLSELRDWLNDLIPQALPEQNQDVSLQQWQGAEHALSDLLTLIKQVKAVSETEGKTETDTVLATEIELDPSILSGEIAQVESGVTEAQIEENTRALAAALLKGLQQHTNEQPNETVTDAELTLAEFDGDTIQLAEEPVIVAPPAEETVLHQASLLVSLMKQVQKDGSTTDINNTKAQTPEAAQDTLLPVLEQASDKTIAELAQVMTDSAAKANTQLSDTQLGQIRSQLTSGLEEMRSQLKQGHTPAIDLAALVNQSVQEIVPENTQNVAVPVMQDVQQLMQLASMATLNENQEHKLTELVHAARDVLVQESRQQHGDTLKALQQQVVMDKPVNIQQPEGQQQMAEKIRWMVSGRQAMAEIRLDPPEMGSMQIRLNVSGDSASVSFIVQSQHAKEALADAMPRLRDMFAEQGIDLGESFVSQQQSGGDSGDGETSGQHGGQLADQELDDSNSQETRVVRAANGLIDDYV</sequence>
<dbReference type="EMBL" id="MJIC01000010">
    <property type="protein sequence ID" value="OFI34615.1"/>
    <property type="molecule type" value="Genomic_DNA"/>
</dbReference>
<evidence type="ECO:0000256" key="3">
    <source>
        <dbReference type="ARBA" id="ARBA00022795"/>
    </source>
</evidence>
<evidence type="ECO:0000256" key="2">
    <source>
        <dbReference type="ARBA" id="ARBA00009149"/>
    </source>
</evidence>
<comment type="similarity">
    <text evidence="2">Belongs to the FliK family.</text>
</comment>
<keyword evidence="7" id="KW-1185">Reference proteome</keyword>
<dbReference type="InterPro" id="IPR038610">
    <property type="entry name" value="FliK-like_C_sf"/>
</dbReference>
<name>A0A1E8FFA5_9ALTE</name>
<keyword evidence="3" id="KW-1005">Bacterial flagellum biogenesis</keyword>